<feature type="region of interest" description="Disordered" evidence="1">
    <location>
        <begin position="306"/>
        <end position="439"/>
    </location>
</feature>
<organism evidence="3 4">
    <name type="scientific">Collybiopsis confluens</name>
    <dbReference type="NCBI Taxonomy" id="2823264"/>
    <lineage>
        <taxon>Eukaryota</taxon>
        <taxon>Fungi</taxon>
        <taxon>Dikarya</taxon>
        <taxon>Basidiomycota</taxon>
        <taxon>Agaricomycotina</taxon>
        <taxon>Agaricomycetes</taxon>
        <taxon>Agaricomycetidae</taxon>
        <taxon>Agaricales</taxon>
        <taxon>Marasmiineae</taxon>
        <taxon>Omphalotaceae</taxon>
        <taxon>Collybiopsis</taxon>
    </lineage>
</organism>
<gene>
    <name evidence="3" type="ORF">D9757_005343</name>
</gene>
<feature type="compositionally biased region" description="Low complexity" evidence="1">
    <location>
        <begin position="416"/>
        <end position="428"/>
    </location>
</feature>
<feature type="compositionally biased region" description="Polar residues" evidence="1">
    <location>
        <begin position="359"/>
        <end position="370"/>
    </location>
</feature>
<feature type="compositionally biased region" description="Basic and acidic residues" evidence="1">
    <location>
        <begin position="429"/>
        <end position="439"/>
    </location>
</feature>
<sequence length="439" mass="46735">MGPFKLAEAVFGGILASAFFITVQAFSFTYSPTGVDTCGNISIKWTGGSAPFYLLAVPVFGTPRNFSIPDSAFSNGQGSYSAQINIQQAHEYVLIMSDSAGGFASGGISPVLKTTSITSGSCNITDPGPGFLFELNDNLAQCRSFTFDNYPKAIQPVEIMGIIPGGQPFTISPPKGPTSYTWDAADIWNGTTVMFMMVDFQQKQGGASGTFTVGVTDDMSCISTLSPSATASQFALSNSSSSTSGSSSLGAILGSVLGGVLILATVIAVILFYLRRRKERRDPNSWIEAYGAFPRQSRRGRSDAIDLLGNTRDPLNPSPFLSGTQQDDQSSNSRGTYRDTDVPPLSSQYLPAGIEVTPFTGTLDESPTTRRSAKGSRSSRDSRGLTQTRYIVHHDAEDLPEEVVELPPQYSERRGLSSGSSTGLSGAASDHDRKNPHPT</sequence>
<evidence type="ECO:0000256" key="1">
    <source>
        <dbReference type="SAM" id="MobiDB-lite"/>
    </source>
</evidence>
<dbReference type="AlphaFoldDB" id="A0A8H5HLB6"/>
<dbReference type="EMBL" id="JAACJN010000040">
    <property type="protein sequence ID" value="KAF5385435.1"/>
    <property type="molecule type" value="Genomic_DNA"/>
</dbReference>
<dbReference type="PANTHER" id="PTHR37487">
    <property type="entry name" value="CHROMOSOME 1, WHOLE GENOME SHOTGUN SEQUENCE"/>
    <property type="match status" value="1"/>
</dbReference>
<evidence type="ECO:0000256" key="2">
    <source>
        <dbReference type="SAM" id="Phobius"/>
    </source>
</evidence>
<keyword evidence="2" id="KW-1133">Transmembrane helix</keyword>
<feature type="compositionally biased region" description="Polar residues" evidence="1">
    <location>
        <begin position="319"/>
        <end position="335"/>
    </location>
</feature>
<proteinExistence type="predicted"/>
<comment type="caution">
    <text evidence="3">The sequence shown here is derived from an EMBL/GenBank/DDBJ whole genome shotgun (WGS) entry which is preliminary data.</text>
</comment>
<dbReference type="OrthoDB" id="2591431at2759"/>
<evidence type="ECO:0000313" key="4">
    <source>
        <dbReference type="Proteomes" id="UP000518752"/>
    </source>
</evidence>
<protein>
    <submittedName>
        <fullName evidence="3">Uncharacterized protein</fullName>
    </submittedName>
</protein>
<keyword evidence="4" id="KW-1185">Reference proteome</keyword>
<name>A0A8H5HLB6_9AGAR</name>
<dbReference type="Proteomes" id="UP000518752">
    <property type="component" value="Unassembled WGS sequence"/>
</dbReference>
<dbReference type="PANTHER" id="PTHR37487:SF3">
    <property type="entry name" value="CLEAVAGE_POLYADENYLATION SPECIFICITY FACTOR A SUBUNIT N-TERMINAL DOMAIN-CONTAINING PROTEIN"/>
    <property type="match status" value="1"/>
</dbReference>
<dbReference type="CDD" id="cd12087">
    <property type="entry name" value="TM_EGFR-like"/>
    <property type="match status" value="1"/>
</dbReference>
<keyword evidence="2" id="KW-0472">Membrane</keyword>
<feature type="transmembrane region" description="Helical" evidence="2">
    <location>
        <begin position="249"/>
        <end position="274"/>
    </location>
</feature>
<reference evidence="3 4" key="1">
    <citation type="journal article" date="2020" name="ISME J.">
        <title>Uncovering the hidden diversity of litter-decomposition mechanisms in mushroom-forming fungi.</title>
        <authorList>
            <person name="Floudas D."/>
            <person name="Bentzer J."/>
            <person name="Ahren D."/>
            <person name="Johansson T."/>
            <person name="Persson P."/>
            <person name="Tunlid A."/>
        </authorList>
    </citation>
    <scope>NUCLEOTIDE SEQUENCE [LARGE SCALE GENOMIC DNA]</scope>
    <source>
        <strain evidence="3 4">CBS 406.79</strain>
    </source>
</reference>
<keyword evidence="2" id="KW-0812">Transmembrane</keyword>
<accession>A0A8H5HLB6</accession>
<evidence type="ECO:0000313" key="3">
    <source>
        <dbReference type="EMBL" id="KAF5385435.1"/>
    </source>
</evidence>